<keyword evidence="13" id="KW-1133">Transmembrane helix</keyword>
<evidence type="ECO:0000256" key="10">
    <source>
        <dbReference type="ARBA" id="ARBA00039059"/>
    </source>
</evidence>
<evidence type="ECO:0000256" key="9">
    <source>
        <dbReference type="ARBA" id="ARBA00037858"/>
    </source>
</evidence>
<evidence type="ECO:0000256" key="2">
    <source>
        <dbReference type="ARBA" id="ARBA00008664"/>
    </source>
</evidence>
<dbReference type="PROSITE" id="PS50035">
    <property type="entry name" value="PLD"/>
    <property type="match status" value="2"/>
</dbReference>
<comment type="similarity">
    <text evidence="2">Belongs to the phospholipase D family.</text>
</comment>
<feature type="transmembrane region" description="Helical" evidence="13">
    <location>
        <begin position="50"/>
        <end position="71"/>
    </location>
</feature>
<feature type="domain" description="PLD phosphodiesterase" evidence="14">
    <location>
        <begin position="215"/>
        <end position="242"/>
    </location>
</feature>
<comment type="catalytic activity">
    <reaction evidence="7">
        <text>Exonucleolytic cleavage in the 5'- to 3'-direction to yield nucleoside 3'-phosphates.</text>
        <dbReference type="EC" id="3.1.16.1"/>
    </reaction>
</comment>
<evidence type="ECO:0000259" key="14">
    <source>
        <dbReference type="PROSITE" id="PS50035"/>
    </source>
</evidence>
<evidence type="ECO:0000313" key="16">
    <source>
        <dbReference type="Proteomes" id="UP000283210"/>
    </source>
</evidence>
<gene>
    <name evidence="15" type="ORF">OJAV_G00133470</name>
</gene>
<dbReference type="Gene3D" id="3.30.870.10">
    <property type="entry name" value="Endonuclease Chain A"/>
    <property type="match status" value="2"/>
</dbReference>
<evidence type="ECO:0000256" key="3">
    <source>
        <dbReference type="ARBA" id="ARBA00022722"/>
    </source>
</evidence>
<feature type="domain" description="PLD phosphodiesterase" evidence="14">
    <location>
        <begin position="428"/>
        <end position="454"/>
    </location>
</feature>
<dbReference type="GO" id="GO:0031901">
    <property type="term" value="C:early endosome membrane"/>
    <property type="evidence" value="ECO:0007669"/>
    <property type="project" value="UniProtKB-SubCell"/>
</dbReference>
<keyword evidence="3" id="KW-0540">Nuclease</keyword>
<evidence type="ECO:0000313" key="15">
    <source>
        <dbReference type="EMBL" id="RVE65141.1"/>
    </source>
</evidence>
<proteinExistence type="inferred from homology"/>
<dbReference type="SMART" id="SM00155">
    <property type="entry name" value="PLDc"/>
    <property type="match status" value="2"/>
</dbReference>
<dbReference type="GO" id="GO:0031902">
    <property type="term" value="C:late endosome membrane"/>
    <property type="evidence" value="ECO:0007669"/>
    <property type="project" value="UniProtKB-SubCell"/>
</dbReference>
<dbReference type="PANTHER" id="PTHR10185">
    <property type="entry name" value="PHOSPHOLIPASE D - RELATED"/>
    <property type="match status" value="1"/>
</dbReference>
<dbReference type="EC" id="3.1.16.1" evidence="10"/>
<evidence type="ECO:0000256" key="11">
    <source>
        <dbReference type="ARBA" id="ARBA00039647"/>
    </source>
</evidence>
<keyword evidence="5" id="KW-0378">Hydrolase</keyword>
<organism evidence="15 16">
    <name type="scientific">Oryzias javanicus</name>
    <name type="common">Javanese ricefish</name>
    <name type="synonym">Aplocheilus javanicus</name>
    <dbReference type="NCBI Taxonomy" id="123683"/>
    <lineage>
        <taxon>Eukaryota</taxon>
        <taxon>Metazoa</taxon>
        <taxon>Chordata</taxon>
        <taxon>Craniata</taxon>
        <taxon>Vertebrata</taxon>
        <taxon>Euteleostomi</taxon>
        <taxon>Actinopterygii</taxon>
        <taxon>Neopterygii</taxon>
        <taxon>Teleostei</taxon>
        <taxon>Neoteleostei</taxon>
        <taxon>Acanthomorphata</taxon>
        <taxon>Ovalentaria</taxon>
        <taxon>Atherinomorphae</taxon>
        <taxon>Beloniformes</taxon>
        <taxon>Adrianichthyidae</taxon>
        <taxon>Oryziinae</taxon>
        <taxon>Oryzias</taxon>
    </lineage>
</organism>
<comment type="subcellular location">
    <subcellularLocation>
        <location evidence="9">Early endosome membrane</location>
        <topology evidence="9">Single-pass type II membrane protein</topology>
    </subcellularLocation>
    <subcellularLocation>
        <location evidence="8">Late endosome membrane</location>
        <topology evidence="8">Single-pass type II membrane protein</topology>
    </subcellularLocation>
    <subcellularLocation>
        <location evidence="1">Lysosome lumen</location>
    </subcellularLocation>
</comment>
<keyword evidence="13" id="KW-0812">Transmembrane</keyword>
<dbReference type="Proteomes" id="UP000283210">
    <property type="component" value="Chromosome 13"/>
</dbReference>
<sequence length="507" mass="56730">MSIGGSKLQRFTSRTGFPANMKTDIPYNQLEDLDWNRGGASRRTPQVSRWFLPLVSVLFGLLAAMSFYFLLTLAAASSSSSIPDQSSPIISGLQEGQTCSDSCRIVLVESIPVGVEFNSSTSHLSIFQAWMSLMSEARSSVDIASFYWTLTNRDTGTQEPSAVQGETVLQTLSELSGKLKVRIAVNTPQEKQREDLRLLNDSGADIRMVNMKALTSGVLHTKFWIVDKKHIYIGSANMDWRSLTQVKELGAMVYNCSCLAEDLGKIFEAYWFLGAGQSIPSPWPPSFSTQFNKDTPLQLALNDTPSSVYLSSSPPSFCAAGRTPDLQSILSVMEDAESFIYIAVMNYLPTMEFSKPQRYWGDIDTQLRRLAYERKIKVRLLISCWPNSQPVMFPFLKSLASVYDPKSKLDVQVRLFVVPPNPGPEIKYARVNHNKYMVTDKVAYIGTSNWSGDYFLRTAGSALVINQTESRSEEPTVQAQLRAVFERDWESDYSSPLTHSSDLTHFC</sequence>
<keyword evidence="16" id="KW-1185">Reference proteome</keyword>
<evidence type="ECO:0000256" key="5">
    <source>
        <dbReference type="ARBA" id="ARBA00022801"/>
    </source>
</evidence>
<evidence type="ECO:0000256" key="7">
    <source>
        <dbReference type="ARBA" id="ARBA00035759"/>
    </source>
</evidence>
<evidence type="ECO:0000256" key="8">
    <source>
        <dbReference type="ARBA" id="ARBA00037797"/>
    </source>
</evidence>
<keyword evidence="6" id="KW-0269">Exonuclease</keyword>
<accession>A0A437CR05</accession>
<dbReference type="OrthoDB" id="1923775at2759"/>
<evidence type="ECO:0000256" key="12">
    <source>
        <dbReference type="ARBA" id="ARBA00041681"/>
    </source>
</evidence>
<reference evidence="15 16" key="1">
    <citation type="submission" date="2018-11" db="EMBL/GenBank/DDBJ databases">
        <authorList>
            <person name="Lopez-Roques C."/>
            <person name="Donnadieu C."/>
            <person name="Bouchez O."/>
            <person name="Klopp C."/>
            <person name="Cabau C."/>
            <person name="Zahm M."/>
        </authorList>
    </citation>
    <scope>NUCLEOTIDE SEQUENCE [LARGE SCALE GENOMIC DNA]</scope>
    <source>
        <strain evidence="15">RS831</strain>
        <tissue evidence="15">Whole body</tissue>
    </source>
</reference>
<dbReference type="PANTHER" id="PTHR10185:SF16">
    <property type="entry name" value="5'-3' EXONUCLEASE PLD3"/>
    <property type="match status" value="1"/>
</dbReference>
<dbReference type="SUPFAM" id="SSF56024">
    <property type="entry name" value="Phospholipase D/nuclease"/>
    <property type="match status" value="2"/>
</dbReference>
<dbReference type="GO" id="GO:0004527">
    <property type="term" value="F:exonuclease activity"/>
    <property type="evidence" value="ECO:0007669"/>
    <property type="project" value="UniProtKB-KW"/>
</dbReference>
<dbReference type="InterPro" id="IPR032803">
    <property type="entry name" value="PLDc_3"/>
</dbReference>
<dbReference type="InterPro" id="IPR050874">
    <property type="entry name" value="Diverse_PLD-related"/>
</dbReference>
<protein>
    <recommendedName>
        <fullName evidence="11">5'-3' exonuclease PLD3</fullName>
        <ecNumber evidence="10">3.1.16.1</ecNumber>
    </recommendedName>
    <alternativeName>
        <fullName evidence="12">Phospholipase D3</fullName>
    </alternativeName>
</protein>
<dbReference type="InterPro" id="IPR001736">
    <property type="entry name" value="PLipase_D/transphosphatidylase"/>
</dbReference>
<dbReference type="GO" id="GO:0043202">
    <property type="term" value="C:lysosomal lumen"/>
    <property type="evidence" value="ECO:0007669"/>
    <property type="project" value="UniProtKB-SubCell"/>
</dbReference>
<reference evidence="15 16" key="2">
    <citation type="submission" date="2019-01" db="EMBL/GenBank/DDBJ databases">
        <title>A chromosome length genome reference of the Java medaka (oryzias javanicus).</title>
        <authorList>
            <person name="Herpin A."/>
            <person name="Takehana Y."/>
            <person name="Naruse K."/>
            <person name="Ansai S."/>
            <person name="Kawaguchi M."/>
        </authorList>
    </citation>
    <scope>NUCLEOTIDE SEQUENCE [LARGE SCALE GENOMIC DNA]</scope>
    <source>
        <strain evidence="15">RS831</strain>
        <tissue evidence="15">Whole body</tissue>
    </source>
</reference>
<evidence type="ECO:0000256" key="1">
    <source>
        <dbReference type="ARBA" id="ARBA00004227"/>
    </source>
</evidence>
<name>A0A437CR05_ORYJA</name>
<keyword evidence="13" id="KW-0472">Membrane</keyword>
<dbReference type="AlphaFoldDB" id="A0A437CR05"/>
<keyword evidence="4" id="KW-0677">Repeat</keyword>
<evidence type="ECO:0000256" key="6">
    <source>
        <dbReference type="ARBA" id="ARBA00022839"/>
    </source>
</evidence>
<evidence type="ECO:0000256" key="13">
    <source>
        <dbReference type="SAM" id="Phobius"/>
    </source>
</evidence>
<dbReference type="Pfam" id="PF13918">
    <property type="entry name" value="PLDc_3"/>
    <property type="match status" value="1"/>
</dbReference>
<dbReference type="EMBL" id="CM012449">
    <property type="protein sequence ID" value="RVE65141.1"/>
    <property type="molecule type" value="Genomic_DNA"/>
</dbReference>
<evidence type="ECO:0000256" key="4">
    <source>
        <dbReference type="ARBA" id="ARBA00022737"/>
    </source>
</evidence>